<evidence type="ECO:0000313" key="1">
    <source>
        <dbReference type="EMBL" id="TSL82530.1"/>
    </source>
</evidence>
<comment type="caution">
    <text evidence="1">The sequence shown here is derived from an EMBL/GenBank/DDBJ whole genome shotgun (WGS) entry which is preliminary data.</text>
</comment>
<dbReference type="OrthoDB" id="8939865at2759"/>
<accession>A0A556U1D7</accession>
<organism evidence="1 2">
    <name type="scientific">Bagarius yarrelli</name>
    <name type="common">Goonch</name>
    <name type="synonym">Bagrus yarrelli</name>
    <dbReference type="NCBI Taxonomy" id="175774"/>
    <lineage>
        <taxon>Eukaryota</taxon>
        <taxon>Metazoa</taxon>
        <taxon>Chordata</taxon>
        <taxon>Craniata</taxon>
        <taxon>Vertebrata</taxon>
        <taxon>Euteleostomi</taxon>
        <taxon>Actinopterygii</taxon>
        <taxon>Neopterygii</taxon>
        <taxon>Teleostei</taxon>
        <taxon>Ostariophysi</taxon>
        <taxon>Siluriformes</taxon>
        <taxon>Sisoridae</taxon>
        <taxon>Sisorinae</taxon>
        <taxon>Bagarius</taxon>
    </lineage>
</organism>
<sequence>MSAEVQPHDALYWLEFYDEREPFECVLTSQTYSWMCVLNLSTRVEETFMDTDIFQISLNSSFHGNNDSVVLSSGYKPAFDVHSSQTNVTVPVLTFTPSVNYTARVRSAPRQCSLIPSENVGELLRREESLQINSLIEEPITAYYENNSTSHAFFTDSSRSPSMLQSSVGSKANMSSWPQASLLAETGSVTCSDNYCMLSHTLSECAINAPPLYKSPS</sequence>
<dbReference type="Proteomes" id="UP000319801">
    <property type="component" value="Unassembled WGS sequence"/>
</dbReference>
<name>A0A556U1D7_BAGYA</name>
<protein>
    <submittedName>
        <fullName evidence="1">Uncharacterized protein</fullName>
    </submittedName>
</protein>
<gene>
    <name evidence="1" type="ORF">Baya_6629</name>
</gene>
<proteinExistence type="predicted"/>
<keyword evidence="2" id="KW-1185">Reference proteome</keyword>
<evidence type="ECO:0000313" key="2">
    <source>
        <dbReference type="Proteomes" id="UP000319801"/>
    </source>
</evidence>
<reference evidence="1 2" key="1">
    <citation type="journal article" date="2019" name="Genome Biol. Evol.">
        <title>Whole-Genome Sequencing of the Giant Devil Catfish, Bagarius yarrelli.</title>
        <authorList>
            <person name="Jiang W."/>
            <person name="Lv Y."/>
            <person name="Cheng L."/>
            <person name="Yang K."/>
            <person name="Chao B."/>
            <person name="Wang X."/>
            <person name="Li Y."/>
            <person name="Pan X."/>
            <person name="You X."/>
            <person name="Zhang Y."/>
            <person name="Yang J."/>
            <person name="Li J."/>
            <person name="Zhang X."/>
            <person name="Liu S."/>
            <person name="Sun C."/>
            <person name="Yang J."/>
            <person name="Shi Q."/>
        </authorList>
    </citation>
    <scope>NUCLEOTIDE SEQUENCE [LARGE SCALE GENOMIC DNA]</scope>
    <source>
        <strain evidence="1">JWS20170419001</strain>
        <tissue evidence="1">Muscle</tissue>
    </source>
</reference>
<dbReference type="EMBL" id="VCAZ01000037">
    <property type="protein sequence ID" value="TSL82530.1"/>
    <property type="molecule type" value="Genomic_DNA"/>
</dbReference>
<dbReference type="AlphaFoldDB" id="A0A556U1D7"/>